<dbReference type="EMBL" id="BAAAON010000003">
    <property type="protein sequence ID" value="GAA2177442.1"/>
    <property type="molecule type" value="Genomic_DNA"/>
</dbReference>
<keyword evidence="4 5" id="KW-0472">Membrane</keyword>
<feature type="transmembrane region" description="Helical" evidence="5">
    <location>
        <begin position="40"/>
        <end position="61"/>
    </location>
</feature>
<keyword evidence="3 5" id="KW-1133">Transmembrane helix</keyword>
<keyword evidence="2 5" id="KW-0812">Transmembrane</keyword>
<sequence length="108" mass="11521">MISLVRDSGLQPERTSLAWGRTMTALVGSSLLFLRWVPTYGWFAGTLVAAALAAALGIYVSQRRRYARSVAGISRGRVDADVVAVMSTSLAVFAVGALGIYTVLFLPL</sequence>
<evidence type="ECO:0000313" key="7">
    <source>
        <dbReference type="EMBL" id="GAA2177442.1"/>
    </source>
</evidence>
<name>A0ABN3B021_9MICC</name>
<dbReference type="Proteomes" id="UP001500974">
    <property type="component" value="Unassembled WGS sequence"/>
</dbReference>
<proteinExistence type="predicted"/>
<comment type="subcellular location">
    <subcellularLocation>
        <location evidence="1">Endomembrane system</location>
        <topology evidence="1">Multi-pass membrane protein</topology>
    </subcellularLocation>
</comment>
<evidence type="ECO:0000256" key="2">
    <source>
        <dbReference type="ARBA" id="ARBA00022692"/>
    </source>
</evidence>
<keyword evidence="8" id="KW-1185">Reference proteome</keyword>
<evidence type="ECO:0000256" key="5">
    <source>
        <dbReference type="SAM" id="Phobius"/>
    </source>
</evidence>
<protein>
    <submittedName>
        <fullName evidence="7">DUF202 domain-containing protein</fullName>
    </submittedName>
</protein>
<accession>A0ABN3B021</accession>
<reference evidence="7 8" key="1">
    <citation type="journal article" date="2019" name="Int. J. Syst. Evol. Microbiol.">
        <title>The Global Catalogue of Microorganisms (GCM) 10K type strain sequencing project: providing services to taxonomists for standard genome sequencing and annotation.</title>
        <authorList>
            <consortium name="The Broad Institute Genomics Platform"/>
            <consortium name="The Broad Institute Genome Sequencing Center for Infectious Disease"/>
            <person name="Wu L."/>
            <person name="Ma J."/>
        </authorList>
    </citation>
    <scope>NUCLEOTIDE SEQUENCE [LARGE SCALE GENOMIC DNA]</scope>
    <source>
        <strain evidence="7 8">JCM 14917</strain>
    </source>
</reference>
<comment type="caution">
    <text evidence="7">The sequence shown here is derived from an EMBL/GenBank/DDBJ whole genome shotgun (WGS) entry which is preliminary data.</text>
</comment>
<feature type="domain" description="DUF202" evidence="6">
    <location>
        <begin position="7"/>
        <end position="70"/>
    </location>
</feature>
<dbReference type="InterPro" id="IPR003807">
    <property type="entry name" value="DUF202"/>
</dbReference>
<evidence type="ECO:0000259" key="6">
    <source>
        <dbReference type="Pfam" id="PF02656"/>
    </source>
</evidence>
<gene>
    <name evidence="7" type="ORF">GCM10009784_28150</name>
</gene>
<evidence type="ECO:0000256" key="3">
    <source>
        <dbReference type="ARBA" id="ARBA00022989"/>
    </source>
</evidence>
<organism evidence="7 8">
    <name type="scientific">Arthrobacter parietis</name>
    <dbReference type="NCBI Taxonomy" id="271434"/>
    <lineage>
        <taxon>Bacteria</taxon>
        <taxon>Bacillati</taxon>
        <taxon>Actinomycetota</taxon>
        <taxon>Actinomycetes</taxon>
        <taxon>Micrococcales</taxon>
        <taxon>Micrococcaceae</taxon>
        <taxon>Arthrobacter</taxon>
    </lineage>
</organism>
<feature type="transmembrane region" description="Helical" evidence="5">
    <location>
        <begin position="82"/>
        <end position="106"/>
    </location>
</feature>
<evidence type="ECO:0000313" key="8">
    <source>
        <dbReference type="Proteomes" id="UP001500974"/>
    </source>
</evidence>
<evidence type="ECO:0000256" key="1">
    <source>
        <dbReference type="ARBA" id="ARBA00004127"/>
    </source>
</evidence>
<dbReference type="RefSeq" id="WP_346028668.1">
    <property type="nucleotide sequence ID" value="NZ_BAAAON010000003.1"/>
</dbReference>
<evidence type="ECO:0000256" key="4">
    <source>
        <dbReference type="ARBA" id="ARBA00023136"/>
    </source>
</evidence>
<dbReference type="Pfam" id="PF02656">
    <property type="entry name" value="DUF202"/>
    <property type="match status" value="1"/>
</dbReference>